<feature type="coiled-coil region" evidence="1">
    <location>
        <begin position="220"/>
        <end position="278"/>
    </location>
</feature>
<dbReference type="EMBL" id="JBIRUQ010000001">
    <property type="protein sequence ID" value="MFI1459734.1"/>
    <property type="molecule type" value="Genomic_DNA"/>
</dbReference>
<dbReference type="Proteomes" id="UP001611263">
    <property type="component" value="Unassembled WGS sequence"/>
</dbReference>
<keyword evidence="1" id="KW-0175">Coiled coil</keyword>
<dbReference type="RefSeq" id="WP_231507923.1">
    <property type="nucleotide sequence ID" value="NZ_JBIRUQ010000001.1"/>
</dbReference>
<sequence>MLSDLGISDGSERVEPAEDNTAPGYGCRCGRCADAQWNTQRLKYWLAARLLAFGANEAVVDRRCGPLTVDVWWRRGTEQFAIEVRSGPLTQELAQQHTDQLKALGYAGVLWLCAPGFWVAQLPALGIADLAPESCEYRATSGMLDLGSEGLVVPGERPYELREFLREWVAGEVAWGYRDHLRKGWAAVTDWEKHTRTQALLLEQQRQELIQQRTALAVSRQAVRDKKQQLERAHARMERTAAKAREQAESVAAVGRRIADQERVHRALEDTIRRLHKTIDNWQVVTVFVMLLLATFIAATMFIKP</sequence>
<evidence type="ECO:0000256" key="1">
    <source>
        <dbReference type="SAM" id="Coils"/>
    </source>
</evidence>
<keyword evidence="4" id="KW-1185">Reference proteome</keyword>
<name>A0ABW7TFD1_9NOCA</name>
<organism evidence="3 4">
    <name type="scientific">Nocardia carnea</name>
    <dbReference type="NCBI Taxonomy" id="37328"/>
    <lineage>
        <taxon>Bacteria</taxon>
        <taxon>Bacillati</taxon>
        <taxon>Actinomycetota</taxon>
        <taxon>Actinomycetes</taxon>
        <taxon>Mycobacteriales</taxon>
        <taxon>Nocardiaceae</taxon>
        <taxon>Nocardia</taxon>
    </lineage>
</organism>
<protein>
    <submittedName>
        <fullName evidence="3">Uncharacterized protein</fullName>
    </submittedName>
</protein>
<evidence type="ECO:0000313" key="3">
    <source>
        <dbReference type="EMBL" id="MFI1459734.1"/>
    </source>
</evidence>
<comment type="caution">
    <text evidence="3">The sequence shown here is derived from an EMBL/GenBank/DDBJ whole genome shotgun (WGS) entry which is preliminary data.</text>
</comment>
<keyword evidence="2" id="KW-1133">Transmembrane helix</keyword>
<evidence type="ECO:0000313" key="4">
    <source>
        <dbReference type="Proteomes" id="UP001611263"/>
    </source>
</evidence>
<accession>A0ABW7TFD1</accession>
<keyword evidence="2" id="KW-0472">Membrane</keyword>
<gene>
    <name evidence="3" type="ORF">ACH4WX_03305</name>
</gene>
<evidence type="ECO:0000256" key="2">
    <source>
        <dbReference type="SAM" id="Phobius"/>
    </source>
</evidence>
<keyword evidence="2" id="KW-0812">Transmembrane</keyword>
<feature type="transmembrane region" description="Helical" evidence="2">
    <location>
        <begin position="282"/>
        <end position="303"/>
    </location>
</feature>
<proteinExistence type="predicted"/>
<reference evidence="3 4" key="1">
    <citation type="submission" date="2024-10" db="EMBL/GenBank/DDBJ databases">
        <title>The Natural Products Discovery Center: Release of the First 8490 Sequenced Strains for Exploring Actinobacteria Biosynthetic Diversity.</title>
        <authorList>
            <person name="Kalkreuter E."/>
            <person name="Kautsar S.A."/>
            <person name="Yang D."/>
            <person name="Bader C.D."/>
            <person name="Teijaro C.N."/>
            <person name="Fluegel L."/>
            <person name="Davis C.M."/>
            <person name="Simpson J.R."/>
            <person name="Lauterbach L."/>
            <person name="Steele A.D."/>
            <person name="Gui C."/>
            <person name="Meng S."/>
            <person name="Li G."/>
            <person name="Viehrig K."/>
            <person name="Ye F."/>
            <person name="Su P."/>
            <person name="Kiefer A.F."/>
            <person name="Nichols A."/>
            <person name="Cepeda A.J."/>
            <person name="Yan W."/>
            <person name="Fan B."/>
            <person name="Jiang Y."/>
            <person name="Adhikari A."/>
            <person name="Zheng C.-J."/>
            <person name="Schuster L."/>
            <person name="Cowan T.M."/>
            <person name="Smanski M.J."/>
            <person name="Chevrette M.G."/>
            <person name="De Carvalho L.P.S."/>
            <person name="Shen B."/>
        </authorList>
    </citation>
    <scope>NUCLEOTIDE SEQUENCE [LARGE SCALE GENOMIC DNA]</scope>
    <source>
        <strain evidence="3 4">NPDC020568</strain>
    </source>
</reference>
<dbReference type="GeneID" id="93506021"/>